<proteinExistence type="predicted"/>
<evidence type="ECO:0000313" key="2">
    <source>
        <dbReference type="EMBL" id="OWZ21392.1"/>
    </source>
</evidence>
<reference evidence="3" key="1">
    <citation type="submission" date="2017-03" db="EMBL/GenBank/DDBJ databases">
        <title>Phytopthora megakarya and P. palmivora, two closely related causual agents of cacao black pod achieved similar genome size and gene model numbers by different mechanisms.</title>
        <authorList>
            <person name="Ali S."/>
            <person name="Shao J."/>
            <person name="Larry D.J."/>
            <person name="Kronmiller B."/>
            <person name="Shen D."/>
            <person name="Strem M.D."/>
            <person name="Melnick R.L."/>
            <person name="Guiltinan M.J."/>
            <person name="Tyler B.M."/>
            <person name="Meinhardt L.W."/>
            <person name="Bailey B.A."/>
        </authorList>
    </citation>
    <scope>NUCLEOTIDE SEQUENCE [LARGE SCALE GENOMIC DNA]</scope>
    <source>
        <strain evidence="3">zdho120</strain>
    </source>
</reference>
<evidence type="ECO:0000256" key="1">
    <source>
        <dbReference type="SAM" id="MobiDB-lite"/>
    </source>
</evidence>
<accession>A0A225WUN0</accession>
<feature type="compositionally biased region" description="Polar residues" evidence="1">
    <location>
        <begin position="14"/>
        <end position="23"/>
    </location>
</feature>
<feature type="compositionally biased region" description="Polar residues" evidence="1">
    <location>
        <begin position="67"/>
        <end position="76"/>
    </location>
</feature>
<dbReference type="EMBL" id="NBNE01000230">
    <property type="protein sequence ID" value="OWZ21392.1"/>
    <property type="molecule type" value="Genomic_DNA"/>
</dbReference>
<feature type="region of interest" description="Disordered" evidence="1">
    <location>
        <begin position="1"/>
        <end position="81"/>
    </location>
</feature>
<sequence length="229" mass="24666">MARDQRDGHGCGTGNPTTGVNTRSDGRGNEDRNNSGNDRPGVPQVSVVGHGGGIVDLGRAPPPQPPNKSTATTGDMSQAMPPQTVVREKAKALKVSKFYRLDNSFPVTMELKTRRAEVYRQAVATEVEWTEAQLISAAVVRDCDGHSSTTRRKHLDLGCNAEGYVHHEAHEATRGHGLLVTAGAGRIYWKLGECGDGVRRHVGRCLKTSEVGHGGTTGGYRQFRCELVV</sequence>
<dbReference type="Proteomes" id="UP000198211">
    <property type="component" value="Unassembled WGS sequence"/>
</dbReference>
<keyword evidence="3" id="KW-1185">Reference proteome</keyword>
<protein>
    <submittedName>
        <fullName evidence="2">Uncharacterized protein</fullName>
    </submittedName>
</protein>
<organism evidence="2 3">
    <name type="scientific">Phytophthora megakarya</name>
    <dbReference type="NCBI Taxonomy" id="4795"/>
    <lineage>
        <taxon>Eukaryota</taxon>
        <taxon>Sar</taxon>
        <taxon>Stramenopiles</taxon>
        <taxon>Oomycota</taxon>
        <taxon>Peronosporomycetes</taxon>
        <taxon>Peronosporales</taxon>
        <taxon>Peronosporaceae</taxon>
        <taxon>Phytophthora</taxon>
    </lineage>
</organism>
<gene>
    <name evidence="2" type="ORF">PHMEG_0004069</name>
</gene>
<name>A0A225WUN0_9STRA</name>
<evidence type="ECO:0000313" key="3">
    <source>
        <dbReference type="Proteomes" id="UP000198211"/>
    </source>
</evidence>
<dbReference type="AlphaFoldDB" id="A0A225WUN0"/>
<feature type="compositionally biased region" description="Basic and acidic residues" evidence="1">
    <location>
        <begin position="24"/>
        <end position="33"/>
    </location>
</feature>
<comment type="caution">
    <text evidence="2">The sequence shown here is derived from an EMBL/GenBank/DDBJ whole genome shotgun (WGS) entry which is preliminary data.</text>
</comment>